<accession>A0A5Q2RID6</accession>
<dbReference type="GO" id="GO:0003700">
    <property type="term" value="F:DNA-binding transcription factor activity"/>
    <property type="evidence" value="ECO:0007669"/>
    <property type="project" value="InterPro"/>
</dbReference>
<dbReference type="InterPro" id="IPR009061">
    <property type="entry name" value="DNA-bd_dom_put_sf"/>
</dbReference>
<dbReference type="PROSITE" id="PS00552">
    <property type="entry name" value="HTH_MERR_1"/>
    <property type="match status" value="1"/>
</dbReference>
<dbReference type="GO" id="GO:0003677">
    <property type="term" value="F:DNA binding"/>
    <property type="evidence" value="ECO:0007669"/>
    <property type="project" value="UniProtKB-KW"/>
</dbReference>
<evidence type="ECO:0000313" key="4">
    <source>
        <dbReference type="Proteomes" id="UP000334019"/>
    </source>
</evidence>
<dbReference type="PANTHER" id="PTHR30204">
    <property type="entry name" value="REDOX-CYCLING DRUG-SENSING TRANSCRIPTIONAL ACTIVATOR SOXR"/>
    <property type="match status" value="1"/>
</dbReference>
<evidence type="ECO:0000313" key="3">
    <source>
        <dbReference type="EMBL" id="QGG96628.1"/>
    </source>
</evidence>
<dbReference type="RefSeq" id="WP_153760732.1">
    <property type="nucleotide sequence ID" value="NZ_CP045851.1"/>
</dbReference>
<dbReference type="Proteomes" id="UP000334019">
    <property type="component" value="Chromosome"/>
</dbReference>
<dbReference type="EMBL" id="CP045851">
    <property type="protein sequence ID" value="QGG96628.1"/>
    <property type="molecule type" value="Genomic_DNA"/>
</dbReference>
<gene>
    <name evidence="3" type="ORF">GH723_16840</name>
</gene>
<dbReference type="PROSITE" id="PS50937">
    <property type="entry name" value="HTH_MERR_2"/>
    <property type="match status" value="1"/>
</dbReference>
<dbReference type="Gene3D" id="1.10.1660.10">
    <property type="match status" value="1"/>
</dbReference>
<feature type="domain" description="HTH merR-type" evidence="2">
    <location>
        <begin position="22"/>
        <end position="88"/>
    </location>
</feature>
<dbReference type="PRINTS" id="PR00040">
    <property type="entry name" value="HTHMERR"/>
</dbReference>
<dbReference type="InterPro" id="IPR047057">
    <property type="entry name" value="MerR_fam"/>
</dbReference>
<keyword evidence="1 3" id="KW-0238">DNA-binding</keyword>
<dbReference type="AlphaFoldDB" id="A0A5Q2RID6"/>
<dbReference type="PANTHER" id="PTHR30204:SF0">
    <property type="entry name" value="REDOX-SENSITIVE TRANSCRIPTIONAL ACTIVATOR SOXR"/>
    <property type="match status" value="1"/>
</dbReference>
<keyword evidence="4" id="KW-1185">Reference proteome</keyword>
<dbReference type="Pfam" id="PF13411">
    <property type="entry name" value="MerR_1"/>
    <property type="match status" value="1"/>
</dbReference>
<organism evidence="3 4">
    <name type="scientific">Actinomarinicola tropica</name>
    <dbReference type="NCBI Taxonomy" id="2789776"/>
    <lineage>
        <taxon>Bacteria</taxon>
        <taxon>Bacillati</taxon>
        <taxon>Actinomycetota</taxon>
        <taxon>Acidimicrobiia</taxon>
        <taxon>Acidimicrobiales</taxon>
        <taxon>Iamiaceae</taxon>
        <taxon>Actinomarinicola</taxon>
    </lineage>
</organism>
<reference evidence="3 4" key="1">
    <citation type="submission" date="2019-11" db="EMBL/GenBank/DDBJ databases">
        <authorList>
            <person name="He Y."/>
        </authorList>
    </citation>
    <scope>NUCLEOTIDE SEQUENCE [LARGE SCALE GENOMIC DNA]</scope>
    <source>
        <strain evidence="3 4">SCSIO 58843</strain>
    </source>
</reference>
<sequence length="138" mass="14715">MALTDATSARPHREGIAPDGATVSEVAAASGVAPSAVRFYEQHGLIHAVRTAGNQRRFDPSAVCRIQVAKLAQRVGLTVREIAELFSDLPGDPGPEEWGRVADRLCVEAQQRVDDLRERLEALASGERLCDLGAALSG</sequence>
<evidence type="ECO:0000259" key="2">
    <source>
        <dbReference type="PROSITE" id="PS50937"/>
    </source>
</evidence>
<dbReference type="SMART" id="SM00422">
    <property type="entry name" value="HTH_MERR"/>
    <property type="match status" value="1"/>
</dbReference>
<name>A0A5Q2RID6_9ACTN</name>
<protein>
    <submittedName>
        <fullName evidence="3">MerR family DNA-binding transcriptional regulator</fullName>
    </submittedName>
</protein>
<dbReference type="KEGG" id="atq:GH723_16840"/>
<evidence type="ECO:0000256" key="1">
    <source>
        <dbReference type="ARBA" id="ARBA00023125"/>
    </source>
</evidence>
<dbReference type="SUPFAM" id="SSF46955">
    <property type="entry name" value="Putative DNA-binding domain"/>
    <property type="match status" value="1"/>
</dbReference>
<proteinExistence type="predicted"/>
<dbReference type="InterPro" id="IPR000551">
    <property type="entry name" value="MerR-type_HTH_dom"/>
</dbReference>